<dbReference type="InterPro" id="IPR046259">
    <property type="entry name" value="DUF6292"/>
</dbReference>
<accession>A0ABP6YDN8</accession>
<dbReference type="Pfam" id="PF19809">
    <property type="entry name" value="DUF6292"/>
    <property type="match status" value="1"/>
</dbReference>
<name>A0ABP6YDN8_9PSEU</name>
<dbReference type="EMBL" id="BAAAZN010000025">
    <property type="protein sequence ID" value="GAA3580742.1"/>
    <property type="molecule type" value="Genomic_DNA"/>
</dbReference>
<dbReference type="Proteomes" id="UP001500689">
    <property type="component" value="Unassembled WGS sequence"/>
</dbReference>
<evidence type="ECO:0000313" key="2">
    <source>
        <dbReference type="EMBL" id="GAA3580742.1"/>
    </source>
</evidence>
<gene>
    <name evidence="2" type="ORF">GCM10022222_76810</name>
</gene>
<comment type="caution">
    <text evidence="2">The sequence shown here is derived from an EMBL/GenBank/DDBJ whole genome shotgun (WGS) entry which is preliminary data.</text>
</comment>
<organism evidence="2 3">
    <name type="scientific">Amycolatopsis ultiminotia</name>
    <dbReference type="NCBI Taxonomy" id="543629"/>
    <lineage>
        <taxon>Bacteria</taxon>
        <taxon>Bacillati</taxon>
        <taxon>Actinomycetota</taxon>
        <taxon>Actinomycetes</taxon>
        <taxon>Pseudonocardiales</taxon>
        <taxon>Pseudonocardiaceae</taxon>
        <taxon>Amycolatopsis</taxon>
    </lineage>
</organism>
<feature type="domain" description="DUF6292" evidence="1">
    <location>
        <begin position="28"/>
        <end position="113"/>
    </location>
</feature>
<dbReference type="RefSeq" id="WP_344868273.1">
    <property type="nucleotide sequence ID" value="NZ_BAAAZN010000025.1"/>
</dbReference>
<reference evidence="3" key="1">
    <citation type="journal article" date="2019" name="Int. J. Syst. Evol. Microbiol.">
        <title>The Global Catalogue of Microorganisms (GCM) 10K type strain sequencing project: providing services to taxonomists for standard genome sequencing and annotation.</title>
        <authorList>
            <consortium name="The Broad Institute Genomics Platform"/>
            <consortium name="The Broad Institute Genome Sequencing Center for Infectious Disease"/>
            <person name="Wu L."/>
            <person name="Ma J."/>
        </authorList>
    </citation>
    <scope>NUCLEOTIDE SEQUENCE [LARGE SCALE GENOMIC DNA]</scope>
    <source>
        <strain evidence="3">JCM 16898</strain>
    </source>
</reference>
<proteinExistence type="predicted"/>
<evidence type="ECO:0000313" key="3">
    <source>
        <dbReference type="Proteomes" id="UP001500689"/>
    </source>
</evidence>
<keyword evidence="3" id="KW-1185">Reference proteome</keyword>
<protein>
    <recommendedName>
        <fullName evidence="1">DUF6292 domain-containing protein</fullName>
    </recommendedName>
</protein>
<evidence type="ECO:0000259" key="1">
    <source>
        <dbReference type="Pfam" id="PF19809"/>
    </source>
</evidence>
<sequence length="148" mass="16013">MLLSGPDRPMALPSVDDPQSLRRALVAYVHEVAASVGVSVACTSCEVADTVTAYVALNGRSPRFPGRDLMLLWSARQGWTLSVETAPAESPLVVARLGGDLTPVPDRVRRFVTETLGAPDDVRPAIPVQAVRDHSELRERLEACVRRS</sequence>